<keyword evidence="4 6" id="KW-0949">S-adenosyl-L-methionine</keyword>
<evidence type="ECO:0000256" key="2">
    <source>
        <dbReference type="ARBA" id="ARBA00022603"/>
    </source>
</evidence>
<dbReference type="GO" id="GO:0032259">
    <property type="term" value="P:methylation"/>
    <property type="evidence" value="ECO:0007669"/>
    <property type="project" value="UniProtKB-KW"/>
</dbReference>
<keyword evidence="9" id="KW-1185">Reference proteome</keyword>
<keyword evidence="2 6" id="KW-0489">Methyltransferase</keyword>
<dbReference type="GO" id="GO:0008757">
    <property type="term" value="F:S-adenosylmethionine-dependent methyltransferase activity"/>
    <property type="evidence" value="ECO:0007669"/>
    <property type="project" value="UniProtKB-ARBA"/>
</dbReference>
<dbReference type="Gene3D" id="3.40.50.150">
    <property type="entry name" value="Vaccinia Virus protein VP39"/>
    <property type="match status" value="2"/>
</dbReference>
<dbReference type="Gene3D" id="3.30.70.1170">
    <property type="entry name" value="Sun protein, domain 3"/>
    <property type="match status" value="1"/>
</dbReference>
<evidence type="ECO:0000256" key="5">
    <source>
        <dbReference type="ARBA" id="ARBA00022884"/>
    </source>
</evidence>
<feature type="binding site" evidence="6">
    <location>
        <position position="549"/>
    </location>
    <ligand>
        <name>S-adenosyl-L-methionine</name>
        <dbReference type="ChEBI" id="CHEBI:59789"/>
    </ligand>
</feature>
<dbReference type="GO" id="GO:0003723">
    <property type="term" value="F:RNA binding"/>
    <property type="evidence" value="ECO:0007669"/>
    <property type="project" value="UniProtKB-UniRule"/>
</dbReference>
<dbReference type="GO" id="GO:0008173">
    <property type="term" value="F:RNA methyltransferase activity"/>
    <property type="evidence" value="ECO:0007669"/>
    <property type="project" value="UniProtKB-ARBA"/>
</dbReference>
<sequence>MTEAKRTQFGTRYLVDEDKVFEHNAWDHVEWNEGQEAEAVEKVEFQRKTPVLKDDADSLLKNAASQWDLFYSKHETKFFMDRNWLLNEFPELDITQHNDDSMIRILEVGCGVGNTVFPLLEAAKPGRLFINCCDYSPVAVSIVKSNRKYSDDSCHAFLWDISGEMTNEIPEDSLDYILCIYVLSALPPDKHSVAVKNLARLLKPGGALLFKDYGVHDLTQLRFKKNRYIDENFYRRGDGTLVYFFTQSELDKIFTEAKLTKELNIIDRRLINKKQLLRLSCETLKHRKLLDELLKDRGLRSLCTEFGCERRSLLNVLLYEFIYGNGLRKASRELSFSIFENEELIRTQFESLQSSERFKGDGGNSDDEEVLVPRYARVNTLVRSVEETVAELKTSGWKVKRISNAENDSEYRNAIKGMSKSDVYFDPHIDTLLIFPPRCDLHDHWMVNDGTLVLQDKASCLPAFLLNAKQGCDVYDTCAAPGMKTSHLAAIMSNQGTIWASDRTNDRVETLRSTIRKLGVNCVKVLCGDFLRVDVSSEKFKNVQYALVDPPCSGSGIVKRMDKYTNFENDVNPGRLRSLANLQAMLLKHALKFPSLKKLVYSTCSVYEEENEKVIEEILTEEELSKQFKLKNAYPKWIHRGSSNYAFGRKCLRAHPDTDLTNGFFIAVFKRRKNVS</sequence>
<dbReference type="InterPro" id="IPR049560">
    <property type="entry name" value="MeTrfase_RsmB-F_NOP2_cat"/>
</dbReference>
<gene>
    <name evidence="8" type="ORF">AB6A40_008671</name>
</gene>
<dbReference type="InterPro" id="IPR026113">
    <property type="entry name" value="METTL2/6/8-like"/>
</dbReference>
<dbReference type="CDD" id="cd02440">
    <property type="entry name" value="AdoMet_MTases"/>
    <property type="match status" value="1"/>
</dbReference>
<evidence type="ECO:0000313" key="9">
    <source>
        <dbReference type="Proteomes" id="UP001608902"/>
    </source>
</evidence>
<dbReference type="InterPro" id="IPR048889">
    <property type="entry name" value="NSUN5_RCM1_N"/>
</dbReference>
<evidence type="ECO:0000259" key="7">
    <source>
        <dbReference type="PROSITE" id="PS51686"/>
    </source>
</evidence>
<name>A0ABD6EZ21_9BILA</name>
<dbReference type="PANTHER" id="PTHR22809">
    <property type="entry name" value="METHYLTRANSFERASE-RELATED"/>
    <property type="match status" value="1"/>
</dbReference>
<dbReference type="InterPro" id="IPR049561">
    <property type="entry name" value="NSUN5_7_fdxn-like"/>
</dbReference>
<evidence type="ECO:0000256" key="6">
    <source>
        <dbReference type="PROSITE-ProRule" id="PRU01023"/>
    </source>
</evidence>
<dbReference type="Pfam" id="PF13489">
    <property type="entry name" value="Methyltransf_23"/>
    <property type="match status" value="1"/>
</dbReference>
<keyword evidence="3 6" id="KW-0808">Transferase</keyword>
<evidence type="ECO:0000313" key="8">
    <source>
        <dbReference type="EMBL" id="MFH4981962.1"/>
    </source>
</evidence>
<dbReference type="InterPro" id="IPR001678">
    <property type="entry name" value="MeTrfase_RsmB-F_NOP2_dom"/>
</dbReference>
<dbReference type="PRINTS" id="PR02008">
    <property type="entry name" value="RCMTFAMILY"/>
</dbReference>
<feature type="domain" description="SAM-dependent MTase RsmB/NOP-type" evidence="7">
    <location>
        <begin position="364"/>
        <end position="672"/>
    </location>
</feature>
<dbReference type="Proteomes" id="UP001608902">
    <property type="component" value="Unassembled WGS sequence"/>
</dbReference>
<dbReference type="InterPro" id="IPR029063">
    <property type="entry name" value="SAM-dependent_MTases_sf"/>
</dbReference>
<protein>
    <recommendedName>
        <fullName evidence="7">SAM-dependent MTase RsmB/NOP-type domain-containing protein</fullName>
    </recommendedName>
</protein>
<evidence type="ECO:0000256" key="1">
    <source>
        <dbReference type="ARBA" id="ARBA00009725"/>
    </source>
</evidence>
<organism evidence="8 9">
    <name type="scientific">Gnathostoma spinigerum</name>
    <dbReference type="NCBI Taxonomy" id="75299"/>
    <lineage>
        <taxon>Eukaryota</taxon>
        <taxon>Metazoa</taxon>
        <taxon>Ecdysozoa</taxon>
        <taxon>Nematoda</taxon>
        <taxon>Chromadorea</taxon>
        <taxon>Rhabditida</taxon>
        <taxon>Spirurina</taxon>
        <taxon>Gnathostomatomorpha</taxon>
        <taxon>Gnathostomatoidea</taxon>
        <taxon>Gnathostomatidae</taxon>
        <taxon>Gnathostoma</taxon>
    </lineage>
</organism>
<reference evidence="8 9" key="1">
    <citation type="submission" date="2024-08" db="EMBL/GenBank/DDBJ databases">
        <title>Gnathostoma spinigerum genome.</title>
        <authorList>
            <person name="Gonzalez-Bertolin B."/>
            <person name="Monzon S."/>
            <person name="Zaballos A."/>
            <person name="Jimenez P."/>
            <person name="Dekumyoy P."/>
            <person name="Varona S."/>
            <person name="Cuesta I."/>
            <person name="Sumanam S."/>
            <person name="Adisakwattana P."/>
            <person name="Gasser R.B."/>
            <person name="Hernandez-Gonzalez A."/>
            <person name="Young N.D."/>
            <person name="Perteguer M.J."/>
        </authorList>
    </citation>
    <scope>NUCLEOTIDE SEQUENCE [LARGE SCALE GENOMIC DNA]</scope>
    <source>
        <strain evidence="8">AL3</strain>
        <tissue evidence="8">Liver</tissue>
    </source>
</reference>
<dbReference type="Pfam" id="PF21148">
    <property type="entry name" value="NSUN5_fdxn-like"/>
    <property type="match status" value="1"/>
</dbReference>
<dbReference type="Pfam" id="PF21153">
    <property type="entry name" value="NSUN5_N"/>
    <property type="match status" value="1"/>
</dbReference>
<feature type="active site" description="Nucleophile" evidence="6">
    <location>
        <position position="604"/>
    </location>
</feature>
<accession>A0ABD6EZ21</accession>
<dbReference type="Pfam" id="PF01189">
    <property type="entry name" value="Methyltr_RsmB-F"/>
    <property type="match status" value="1"/>
</dbReference>
<dbReference type="SUPFAM" id="SSF53335">
    <property type="entry name" value="S-adenosyl-L-methionine-dependent methyltransferases"/>
    <property type="match status" value="2"/>
</dbReference>
<dbReference type="PANTHER" id="PTHR22809:SF11">
    <property type="entry name" value="TRNA N(3)-METHYLCYTIDINE METHYLTRANSFERASE METTL2"/>
    <property type="match status" value="1"/>
</dbReference>
<dbReference type="AlphaFoldDB" id="A0ABD6EZ21"/>
<dbReference type="EMBL" id="JBGFUD010008207">
    <property type="protein sequence ID" value="MFH4981962.1"/>
    <property type="molecule type" value="Genomic_DNA"/>
</dbReference>
<dbReference type="InterPro" id="IPR023267">
    <property type="entry name" value="RCMT"/>
</dbReference>
<dbReference type="PROSITE" id="PS51686">
    <property type="entry name" value="SAM_MT_RSMB_NOP"/>
    <property type="match status" value="1"/>
</dbReference>
<proteinExistence type="inferred from homology"/>
<comment type="caution">
    <text evidence="6">Lacks conserved residue(s) required for the propagation of feature annotation.</text>
</comment>
<evidence type="ECO:0000256" key="3">
    <source>
        <dbReference type="ARBA" id="ARBA00022679"/>
    </source>
</evidence>
<keyword evidence="5 6" id="KW-0694">RNA-binding</keyword>
<comment type="similarity">
    <text evidence="1">Belongs to the methyltransferase superfamily. METL family.</text>
</comment>
<comment type="caution">
    <text evidence="8">The sequence shown here is derived from an EMBL/GenBank/DDBJ whole genome shotgun (WGS) entry which is preliminary data.</text>
</comment>
<comment type="similarity">
    <text evidence="6">Belongs to the class I-like SAM-binding methyltransferase superfamily. RsmB/NOP family.</text>
</comment>
<evidence type="ECO:0000256" key="4">
    <source>
        <dbReference type="ARBA" id="ARBA00022691"/>
    </source>
</evidence>
<feature type="binding site" evidence="6">
    <location>
        <position position="529"/>
    </location>
    <ligand>
        <name>S-adenosyl-L-methionine</name>
        <dbReference type="ChEBI" id="CHEBI:59789"/>
    </ligand>
</feature>
<feature type="binding site" evidence="6">
    <location>
        <position position="502"/>
    </location>
    <ligand>
        <name>S-adenosyl-L-methionine</name>
        <dbReference type="ChEBI" id="CHEBI:59789"/>
    </ligand>
</feature>